<dbReference type="RefSeq" id="WP_209458208.1">
    <property type="nucleotide sequence ID" value="NZ_JAGGKC010000002.1"/>
</dbReference>
<evidence type="ECO:0000256" key="1">
    <source>
        <dbReference type="ARBA" id="ARBA00004651"/>
    </source>
</evidence>
<keyword evidence="6 8" id="KW-1133">Transmembrane helix</keyword>
<feature type="transmembrane region" description="Helical" evidence="8">
    <location>
        <begin position="145"/>
        <end position="166"/>
    </location>
</feature>
<name>A0ABS4G0F8_9CLOT</name>
<evidence type="ECO:0000256" key="3">
    <source>
        <dbReference type="ARBA" id="ARBA00022448"/>
    </source>
</evidence>
<gene>
    <name evidence="9" type="ORF">J2Z34_000432</name>
</gene>
<evidence type="ECO:0000256" key="8">
    <source>
        <dbReference type="SAM" id="Phobius"/>
    </source>
</evidence>
<evidence type="ECO:0000256" key="2">
    <source>
        <dbReference type="ARBA" id="ARBA00009773"/>
    </source>
</evidence>
<dbReference type="InterPro" id="IPR002549">
    <property type="entry name" value="AI-2E-like"/>
</dbReference>
<accession>A0ABS4G0F8</accession>
<comment type="similarity">
    <text evidence="2">Belongs to the autoinducer-2 exporter (AI-2E) (TC 2.A.86) family.</text>
</comment>
<feature type="transmembrane region" description="Helical" evidence="8">
    <location>
        <begin position="314"/>
        <end position="331"/>
    </location>
</feature>
<keyword evidence="5 8" id="KW-0812">Transmembrane</keyword>
<protein>
    <submittedName>
        <fullName evidence="9">PurR-regulated permease PerM</fullName>
    </submittedName>
</protein>
<sequence>MSNAKLLAISVVCLILGWILIQASPALVTVVIAIVTAYLLNPLVDALEKRLKGKRKLAIGLVLIAFLLIMALIINLILPPVINQASQFVNEYDTISANLGNAIAGALEFLKDSGIPESVLAEVQNVLASLLSWLGSQIAAGISKALGYIFGIVDLVLVVIMAVYFLSSGKSMVRNLYGSSPEWLKPTLRNLRTETHTIIWSYAKTQLIIAVVVGIVSTIAFMVIGVRYSVLLGLLNGILNFIPLFGSLIAGAFATVVSLVTGGLTQAIITLGAVLVIQQTEGNLITPKLQGKSTGLHPVFIMIIILVANEMWGVAGMFIAVPLFGLARLFFKEAVSLIGQMK</sequence>
<dbReference type="Proteomes" id="UP001519271">
    <property type="component" value="Unassembled WGS sequence"/>
</dbReference>
<evidence type="ECO:0000256" key="7">
    <source>
        <dbReference type="ARBA" id="ARBA00023136"/>
    </source>
</evidence>
<feature type="transmembrane region" description="Helical" evidence="8">
    <location>
        <begin position="207"/>
        <end position="228"/>
    </location>
</feature>
<evidence type="ECO:0000313" key="9">
    <source>
        <dbReference type="EMBL" id="MBP1917961.1"/>
    </source>
</evidence>
<proteinExistence type="inferred from homology"/>
<feature type="transmembrane region" description="Helical" evidence="8">
    <location>
        <begin position="248"/>
        <end position="277"/>
    </location>
</feature>
<keyword evidence="4" id="KW-1003">Cell membrane</keyword>
<evidence type="ECO:0000313" key="10">
    <source>
        <dbReference type="Proteomes" id="UP001519271"/>
    </source>
</evidence>
<keyword evidence="7 8" id="KW-0472">Membrane</keyword>
<comment type="caution">
    <text evidence="9">The sequence shown here is derived from an EMBL/GenBank/DDBJ whole genome shotgun (WGS) entry which is preliminary data.</text>
</comment>
<keyword evidence="10" id="KW-1185">Reference proteome</keyword>
<dbReference type="Pfam" id="PF01594">
    <property type="entry name" value="AI-2E_transport"/>
    <property type="match status" value="1"/>
</dbReference>
<feature type="transmembrane region" description="Helical" evidence="8">
    <location>
        <begin position="57"/>
        <end position="78"/>
    </location>
</feature>
<dbReference type="PANTHER" id="PTHR21716:SF53">
    <property type="entry name" value="PERMEASE PERM-RELATED"/>
    <property type="match status" value="1"/>
</dbReference>
<keyword evidence="3" id="KW-0813">Transport</keyword>
<organism evidence="9 10">
    <name type="scientific">Youngiibacter multivorans</name>
    <dbReference type="NCBI Taxonomy" id="937251"/>
    <lineage>
        <taxon>Bacteria</taxon>
        <taxon>Bacillati</taxon>
        <taxon>Bacillota</taxon>
        <taxon>Clostridia</taxon>
        <taxon>Eubacteriales</taxon>
        <taxon>Clostridiaceae</taxon>
        <taxon>Youngiibacter</taxon>
    </lineage>
</organism>
<dbReference type="PANTHER" id="PTHR21716">
    <property type="entry name" value="TRANSMEMBRANE PROTEIN"/>
    <property type="match status" value="1"/>
</dbReference>
<evidence type="ECO:0000256" key="4">
    <source>
        <dbReference type="ARBA" id="ARBA00022475"/>
    </source>
</evidence>
<dbReference type="EMBL" id="JAGGKC010000002">
    <property type="protein sequence ID" value="MBP1917961.1"/>
    <property type="molecule type" value="Genomic_DNA"/>
</dbReference>
<comment type="subcellular location">
    <subcellularLocation>
        <location evidence="1">Cell membrane</location>
        <topology evidence="1">Multi-pass membrane protein</topology>
    </subcellularLocation>
</comment>
<evidence type="ECO:0000256" key="5">
    <source>
        <dbReference type="ARBA" id="ARBA00022692"/>
    </source>
</evidence>
<evidence type="ECO:0000256" key="6">
    <source>
        <dbReference type="ARBA" id="ARBA00022989"/>
    </source>
</evidence>
<reference evidence="9 10" key="1">
    <citation type="submission" date="2021-03" db="EMBL/GenBank/DDBJ databases">
        <title>Genomic Encyclopedia of Type Strains, Phase IV (KMG-IV): sequencing the most valuable type-strain genomes for metagenomic binning, comparative biology and taxonomic classification.</title>
        <authorList>
            <person name="Goeker M."/>
        </authorList>
    </citation>
    <scope>NUCLEOTIDE SEQUENCE [LARGE SCALE GENOMIC DNA]</scope>
    <source>
        <strain evidence="9 10">DSM 6139</strain>
    </source>
</reference>